<keyword evidence="2" id="KW-1185">Reference proteome</keyword>
<reference evidence="1 2" key="1">
    <citation type="submission" date="2017-06" db="EMBL/GenBank/DDBJ databases">
        <authorList>
            <person name="Kim H.J."/>
            <person name="Triplett B.A."/>
        </authorList>
    </citation>
    <scope>NUCLEOTIDE SEQUENCE [LARGE SCALE GENOMIC DNA]</scope>
    <source>
        <strain evidence="1 2">DSM 14713</strain>
    </source>
</reference>
<name>A0A250IRJ6_9BACT</name>
<organism evidence="1 2">
    <name type="scientific">Melittangium boletus DSM 14713</name>
    <dbReference type="NCBI Taxonomy" id="1294270"/>
    <lineage>
        <taxon>Bacteria</taxon>
        <taxon>Pseudomonadati</taxon>
        <taxon>Myxococcota</taxon>
        <taxon>Myxococcia</taxon>
        <taxon>Myxococcales</taxon>
        <taxon>Cystobacterineae</taxon>
        <taxon>Archangiaceae</taxon>
        <taxon>Melittangium</taxon>
    </lineage>
</organism>
<dbReference type="AlphaFoldDB" id="A0A250IRJ6"/>
<dbReference type="EMBL" id="CP022163">
    <property type="protein sequence ID" value="ATB34375.1"/>
    <property type="molecule type" value="Genomic_DNA"/>
</dbReference>
<evidence type="ECO:0000313" key="1">
    <source>
        <dbReference type="EMBL" id="ATB34375.1"/>
    </source>
</evidence>
<dbReference type="KEGG" id="mbd:MEBOL_007877"/>
<sequence>MHPTGSTSERNSRTRTRPEGALSGVGALLVLLGASCAHAEWRTPLRLSERPSELLDVWAPDSFTMGFNASGGNGVYLVVNGSEHRIPTAAREPMGSYYDSLGDCLFLVERTRTRRAQRPDGTSCGGDLSKPLIADNPLDISPVKHTTEGGAVLLAPRSDDSSFNIYLSEGRIDATDRNPVFSVVKQVTESYPSLGLPFGVVNIEGTVHAYVGGQKGGALGYWANSTPAPLEQWQGPLSLGFVSAVDLFSVTGSPHPYAVVGAANVFIQGSRNQSGDSLEAVQSLAPGSEILSLSINVDPNSDAGYGFGMAVVLLPGGGWGLMSPVPMGAQTQAGTKWISRNLPPALQTLDPLQVACVGSAYCVLTGTEGTAGRAFPFFNTAGPVLSLEAPGALVDLGSTAASVTIDENTAPELTFKGTDADEDPVRLVVVPPTGIPAGWKVEVTSAEPGEPVKMKASGGALCQTLAAGSFQVQASDGLADHEISRPIELFLRHTVPPVMPPVKFEDGTPVPSDGNLGTLLAGSAPLKLLAEGTRSAANCQVTKRWSAVGGMSGGPTPMSSADGVTLTPPATSCAPTERTFAFDYEVTDEGGLSSTQRFLVRQPGWTGVSTVEPLLELWLDPKGSGAPEVRVSSDLDCARERELKAEVSLEPVGGGVAVWTKTVGLSETVSLAESRLCGRFQVTARLVDSTNERSRPTVRQVELAGGGVALEALPETPLVAECGRQASLTLTPTFPPEACQNPDVTWRFEDGPLTALTPQPGGAVELLTERTDLDSRVGRSVRMTVTASMGSQTVAGPHEVRITTRPFVEVSRRTELSAASETGLVGVSVDLFNTTACDVTEVRHVERLRGLGYVADSAKFDGQPLEHVSWNEATGELIVEQLELLGQRHGTLTYVTRPHLVGDRLLSGGTWLRGERISLNDGGDEPPGSGCGCASSSPGSLLLALVAWVGATRRRRPSPTARS</sequence>
<evidence type="ECO:0000313" key="2">
    <source>
        <dbReference type="Proteomes" id="UP000217289"/>
    </source>
</evidence>
<dbReference type="Proteomes" id="UP000217289">
    <property type="component" value="Chromosome"/>
</dbReference>
<proteinExistence type="predicted"/>
<accession>A0A250IRJ6</accession>
<protein>
    <submittedName>
        <fullName evidence="1">Uncharacterized protein</fullName>
    </submittedName>
</protein>
<gene>
    <name evidence="1" type="ORF">MEBOL_007877</name>
</gene>